<evidence type="ECO:0000313" key="1">
    <source>
        <dbReference type="EMBL" id="KAK4651794.1"/>
    </source>
</evidence>
<proteinExistence type="predicted"/>
<accession>A0ABR0G7Q1</accession>
<dbReference type="GeneID" id="87903901"/>
<gene>
    <name evidence="1" type="ORF">QC762_0096370</name>
</gene>
<reference evidence="1 2" key="1">
    <citation type="journal article" date="2023" name="bioRxiv">
        <title>High-quality genome assemblies of four members of thePodospora anserinaspecies complex.</title>
        <authorList>
            <person name="Ament-Velasquez S.L."/>
            <person name="Vogan A.A."/>
            <person name="Wallerman O."/>
            <person name="Hartmann F."/>
            <person name="Gautier V."/>
            <person name="Silar P."/>
            <person name="Giraud T."/>
            <person name="Johannesson H."/>
        </authorList>
    </citation>
    <scope>NUCLEOTIDE SEQUENCE [LARGE SCALE GENOMIC DNA]</scope>
    <source>
        <strain evidence="1 2">CBS 415.72m</strain>
    </source>
</reference>
<organism evidence="1 2">
    <name type="scientific">Podospora pseudocomata</name>
    <dbReference type="NCBI Taxonomy" id="2093779"/>
    <lineage>
        <taxon>Eukaryota</taxon>
        <taxon>Fungi</taxon>
        <taxon>Dikarya</taxon>
        <taxon>Ascomycota</taxon>
        <taxon>Pezizomycotina</taxon>
        <taxon>Sordariomycetes</taxon>
        <taxon>Sordariomycetidae</taxon>
        <taxon>Sordariales</taxon>
        <taxon>Podosporaceae</taxon>
        <taxon>Podospora</taxon>
    </lineage>
</organism>
<protein>
    <recommendedName>
        <fullName evidence="3">Protein kinase domain-containing protein</fullName>
    </recommendedName>
</protein>
<dbReference type="Pfam" id="PF13095">
    <property type="entry name" value="FTA2"/>
    <property type="match status" value="1"/>
</dbReference>
<name>A0ABR0G7Q1_9PEZI</name>
<dbReference type="InterPro" id="IPR025213">
    <property type="entry name" value="Sim4_Fta2"/>
</dbReference>
<comment type="caution">
    <text evidence="1">The sequence shown here is derived from an EMBL/GenBank/DDBJ whole genome shotgun (WGS) entry which is preliminary data.</text>
</comment>
<evidence type="ECO:0008006" key="3">
    <source>
        <dbReference type="Google" id="ProtNLM"/>
    </source>
</evidence>
<dbReference type="Proteomes" id="UP001323405">
    <property type="component" value="Unassembled WGS sequence"/>
</dbReference>
<dbReference type="EMBL" id="JAFFHA010000008">
    <property type="protein sequence ID" value="KAK4651794.1"/>
    <property type="molecule type" value="Genomic_DNA"/>
</dbReference>
<dbReference type="RefSeq" id="XP_062740769.1">
    <property type="nucleotide sequence ID" value="XM_062884120.1"/>
</dbReference>
<keyword evidence="2" id="KW-1185">Reference proteome</keyword>
<sequence>MTAIKSSLPAVPGPYLAPFTPTARVNIKFLENLGHAKDKDSFVWKVEIEDRGTFALKVTLRDSWAEYLARPLQTSQLYYDYLSPFNAEWRAYGRLKQDNREDLAVKAFGYLDLTPEQEYDRDQPIKAIVKELVVDEDGGSAVGFTPNDISQMWEDLQGLQRLGILVRDIHLRNYVAGKLFDFGRAWTMFHPCLDQIHPYYLKREWEGDLFAFQELLIDYWYNKEVTTELEWPKGPRP</sequence>
<evidence type="ECO:0000313" key="2">
    <source>
        <dbReference type="Proteomes" id="UP001323405"/>
    </source>
</evidence>